<dbReference type="RefSeq" id="WP_102414998.1">
    <property type="nucleotide sequence ID" value="NZ_BMJD01000006.1"/>
</dbReference>
<accession>A0A9W5TVT8</accession>
<dbReference type="SUPFAM" id="SSF56112">
    <property type="entry name" value="Protein kinase-like (PK-like)"/>
    <property type="match status" value="1"/>
</dbReference>
<dbReference type="AlphaFoldDB" id="A0A9W5TVT8"/>
<keyword evidence="2" id="KW-1185">Reference proteome</keyword>
<dbReference type="Proteomes" id="UP000621492">
    <property type="component" value="Unassembled WGS sequence"/>
</dbReference>
<dbReference type="Gene3D" id="3.90.1200.10">
    <property type="match status" value="1"/>
</dbReference>
<dbReference type="InterPro" id="IPR011009">
    <property type="entry name" value="Kinase-like_dom_sf"/>
</dbReference>
<dbReference type="PANTHER" id="PTHR39179:SF2">
    <property type="entry name" value="ENDOSPORE COAT-ASSOCIATED PROTEIN YUTH"/>
    <property type="match status" value="1"/>
</dbReference>
<dbReference type="PANTHER" id="PTHR39179">
    <property type="entry name" value="SPORE COAT PROTEIN I"/>
    <property type="match status" value="1"/>
</dbReference>
<evidence type="ECO:0000313" key="1">
    <source>
        <dbReference type="EMBL" id="GGB36590.1"/>
    </source>
</evidence>
<sequence length="323" mass="38286">MQDLLATYYDIQTEGTVMLDNRYGNKNGEYIYFIISADNKEAIHMEQAALAYYLAENNYHHTALPIQTRHGDWFLEYQGKHYLVLQVNLLGERNPSSPGRQLAEFHELGATYRYEPQKISSYGQWKQLWINKLTGFEKKLSQEAEEHPCDYYRRVKDAFPYIIGLSENAIQYVQETEQEYRFDNADQGTIAFKRYQDSITKPVIWTDRLVYDHPVRDLAEHVRYLFLQDGNKKNDLNLFLHDYQSIRPLSVFSWRLLYARLIFPIHLFDVLERGFNQEDSDLLDQELTHLLAKQTVYEKRLGEFFDDLGIDHQGLQIPVLHWV</sequence>
<reference evidence="1" key="2">
    <citation type="submission" date="2020-09" db="EMBL/GenBank/DDBJ databases">
        <authorList>
            <person name="Sun Q."/>
            <person name="Zhou Y."/>
        </authorList>
    </citation>
    <scope>NUCLEOTIDE SEQUENCE</scope>
    <source>
        <strain evidence="1">CGMCC 1.15454</strain>
    </source>
</reference>
<organism evidence="1 2">
    <name type="scientific">Lentibacillus populi</name>
    <dbReference type="NCBI Taxonomy" id="1827502"/>
    <lineage>
        <taxon>Bacteria</taxon>
        <taxon>Bacillati</taxon>
        <taxon>Bacillota</taxon>
        <taxon>Bacilli</taxon>
        <taxon>Bacillales</taxon>
        <taxon>Bacillaceae</taxon>
        <taxon>Lentibacillus</taxon>
    </lineage>
</organism>
<dbReference type="GO" id="GO:0042601">
    <property type="term" value="C:endospore-forming forespore"/>
    <property type="evidence" value="ECO:0007669"/>
    <property type="project" value="TreeGrafter"/>
</dbReference>
<dbReference type="InterPro" id="IPR047175">
    <property type="entry name" value="CotS-like"/>
</dbReference>
<evidence type="ECO:0000313" key="2">
    <source>
        <dbReference type="Proteomes" id="UP000621492"/>
    </source>
</evidence>
<dbReference type="EMBL" id="BMJD01000006">
    <property type="protein sequence ID" value="GGB36590.1"/>
    <property type="molecule type" value="Genomic_DNA"/>
</dbReference>
<proteinExistence type="predicted"/>
<name>A0A9W5TVT8_9BACI</name>
<gene>
    <name evidence="1" type="primary">yutH</name>
    <name evidence="1" type="ORF">GCM10011409_12530</name>
</gene>
<protein>
    <submittedName>
        <fullName evidence="1">Endospore coat-associated protein YutH</fullName>
    </submittedName>
</protein>
<reference evidence="1" key="1">
    <citation type="journal article" date="2014" name="Int. J. Syst. Evol. Microbiol.">
        <title>Complete genome sequence of Corynebacterium casei LMG S-19264T (=DSM 44701T), isolated from a smear-ripened cheese.</title>
        <authorList>
            <consortium name="US DOE Joint Genome Institute (JGI-PGF)"/>
            <person name="Walter F."/>
            <person name="Albersmeier A."/>
            <person name="Kalinowski J."/>
            <person name="Ruckert C."/>
        </authorList>
    </citation>
    <scope>NUCLEOTIDE SEQUENCE</scope>
    <source>
        <strain evidence="1">CGMCC 1.15454</strain>
    </source>
</reference>
<comment type="caution">
    <text evidence="1">The sequence shown here is derived from an EMBL/GenBank/DDBJ whole genome shotgun (WGS) entry which is preliminary data.</text>
</comment>